<dbReference type="PATRIC" id="fig|1158612.3.peg.2367"/>
<protein>
    <submittedName>
        <fullName evidence="1">Uncharacterized protein</fullName>
    </submittedName>
</protein>
<organism evidence="1 2">
    <name type="scientific">Enterococcus caccae ATCC BAA-1240</name>
    <dbReference type="NCBI Taxonomy" id="1158612"/>
    <lineage>
        <taxon>Bacteria</taxon>
        <taxon>Bacillati</taxon>
        <taxon>Bacillota</taxon>
        <taxon>Bacilli</taxon>
        <taxon>Lactobacillales</taxon>
        <taxon>Enterococcaceae</taxon>
        <taxon>Enterococcus</taxon>
    </lineage>
</organism>
<sequence length="46" mass="5189">MYCSNEIAKIYYTVVGHGDPLPIIHGFSIDHRDVEGPVEESLQTKE</sequence>
<proteinExistence type="predicted"/>
<evidence type="ECO:0000313" key="1">
    <source>
        <dbReference type="EMBL" id="EOL44363.1"/>
    </source>
</evidence>
<reference evidence="1 2" key="1">
    <citation type="submission" date="2013-02" db="EMBL/GenBank/DDBJ databases">
        <title>The Genome Sequence of Enterococcus caccae BAA-1240.</title>
        <authorList>
            <consortium name="The Broad Institute Genome Sequencing Platform"/>
            <consortium name="The Broad Institute Genome Sequencing Center for Infectious Disease"/>
            <person name="Earl A.M."/>
            <person name="Gilmore M.S."/>
            <person name="Lebreton F."/>
            <person name="Walker B."/>
            <person name="Young S.K."/>
            <person name="Zeng Q."/>
            <person name="Gargeya S."/>
            <person name="Fitzgerald M."/>
            <person name="Haas B."/>
            <person name="Abouelleil A."/>
            <person name="Alvarado L."/>
            <person name="Arachchi H.M."/>
            <person name="Berlin A.M."/>
            <person name="Chapman S.B."/>
            <person name="Dewar J."/>
            <person name="Goldberg J."/>
            <person name="Griggs A."/>
            <person name="Gujja S."/>
            <person name="Hansen M."/>
            <person name="Howarth C."/>
            <person name="Imamovic A."/>
            <person name="Larimer J."/>
            <person name="McCowan C."/>
            <person name="Murphy C."/>
            <person name="Neiman D."/>
            <person name="Pearson M."/>
            <person name="Priest M."/>
            <person name="Roberts A."/>
            <person name="Saif S."/>
            <person name="Shea T."/>
            <person name="Sisk P."/>
            <person name="Sykes S."/>
            <person name="Wortman J."/>
            <person name="Nusbaum C."/>
            <person name="Birren B."/>
        </authorList>
    </citation>
    <scope>NUCLEOTIDE SEQUENCE [LARGE SCALE GENOMIC DNA]</scope>
    <source>
        <strain evidence="1 2">ATCC BAA-1240</strain>
    </source>
</reference>
<gene>
    <name evidence="1" type="ORF">UC7_02407</name>
</gene>
<name>R3TT59_9ENTE</name>
<keyword evidence="2" id="KW-1185">Reference proteome</keyword>
<dbReference type="Proteomes" id="UP000013840">
    <property type="component" value="Unassembled WGS sequence"/>
</dbReference>
<dbReference type="AlphaFoldDB" id="R3TT59"/>
<dbReference type="STRING" id="317735.RU98_GL001514"/>
<evidence type="ECO:0000313" key="2">
    <source>
        <dbReference type="Proteomes" id="UP000013840"/>
    </source>
</evidence>
<comment type="caution">
    <text evidence="1">The sequence shown here is derived from an EMBL/GenBank/DDBJ whole genome shotgun (WGS) entry which is preliminary data.</text>
</comment>
<accession>R3TT59</accession>
<dbReference type="EMBL" id="AJAU01000020">
    <property type="protein sequence ID" value="EOL44363.1"/>
    <property type="molecule type" value="Genomic_DNA"/>
</dbReference>